<keyword evidence="2" id="KW-1185">Reference proteome</keyword>
<evidence type="ECO:0000313" key="1">
    <source>
        <dbReference type="EMBL" id="QRD00031.1"/>
    </source>
</evidence>
<dbReference type="Proteomes" id="UP000663193">
    <property type="component" value="Chromosome 10"/>
</dbReference>
<dbReference type="AlphaFoldDB" id="A0A7U2F785"/>
<organism evidence="1 2">
    <name type="scientific">Phaeosphaeria nodorum (strain SN15 / ATCC MYA-4574 / FGSC 10173)</name>
    <name type="common">Glume blotch fungus</name>
    <name type="synonym">Parastagonospora nodorum</name>
    <dbReference type="NCBI Taxonomy" id="321614"/>
    <lineage>
        <taxon>Eukaryota</taxon>
        <taxon>Fungi</taxon>
        <taxon>Dikarya</taxon>
        <taxon>Ascomycota</taxon>
        <taxon>Pezizomycotina</taxon>
        <taxon>Dothideomycetes</taxon>
        <taxon>Pleosporomycetidae</taxon>
        <taxon>Pleosporales</taxon>
        <taxon>Pleosporineae</taxon>
        <taxon>Phaeosphaeriaceae</taxon>
        <taxon>Parastagonospora</taxon>
    </lineage>
</organism>
<dbReference type="VEuPathDB" id="FungiDB:JI435_414440"/>
<dbReference type="EMBL" id="CP069032">
    <property type="protein sequence ID" value="QRD00031.1"/>
    <property type="molecule type" value="Genomic_DNA"/>
</dbReference>
<name>A0A7U2F785_PHANO</name>
<protein>
    <submittedName>
        <fullName evidence="1">Uncharacterized protein</fullName>
    </submittedName>
</protein>
<proteinExistence type="predicted"/>
<evidence type="ECO:0000313" key="2">
    <source>
        <dbReference type="Proteomes" id="UP000663193"/>
    </source>
</evidence>
<sequence>MMTAQANIFLEECILIQCLRPNHKYFTIHLSSRAWTAHMPCNAPNSVPVFRP</sequence>
<accession>A0A7U2F785</accession>
<gene>
    <name evidence="1" type="ORF">JI435_414440</name>
</gene>
<reference evidence="2" key="1">
    <citation type="journal article" date="2021" name="BMC Genomics">
        <title>Chromosome-level genome assembly and manually-curated proteome of model necrotroph Parastagonospora nodorum Sn15 reveals a genome-wide trove of candidate effector homologs, and redundancy of virulence-related functions within an accessory chromosome.</title>
        <authorList>
            <person name="Bertazzoni S."/>
            <person name="Jones D.A.B."/>
            <person name="Phan H.T."/>
            <person name="Tan K.-C."/>
            <person name="Hane J.K."/>
        </authorList>
    </citation>
    <scope>NUCLEOTIDE SEQUENCE [LARGE SCALE GENOMIC DNA]</scope>
    <source>
        <strain evidence="2">SN15 / ATCC MYA-4574 / FGSC 10173)</strain>
    </source>
</reference>